<feature type="region of interest" description="Disordered" evidence="2">
    <location>
        <begin position="461"/>
        <end position="539"/>
    </location>
</feature>
<dbReference type="Pfam" id="PF17784">
    <property type="entry name" value="Sulfotransfer_4"/>
    <property type="match status" value="1"/>
</dbReference>
<feature type="compositionally biased region" description="Basic and acidic residues" evidence="2">
    <location>
        <begin position="839"/>
        <end position="866"/>
    </location>
</feature>
<feature type="compositionally biased region" description="Basic and acidic residues" evidence="2">
    <location>
        <begin position="498"/>
        <end position="509"/>
    </location>
</feature>
<dbReference type="Gene3D" id="2.120.10.80">
    <property type="entry name" value="Kelch-type beta propeller"/>
    <property type="match status" value="1"/>
</dbReference>
<accession>A0A8H5NPC2</accession>
<feature type="region of interest" description="Disordered" evidence="2">
    <location>
        <begin position="213"/>
        <end position="232"/>
    </location>
</feature>
<feature type="region of interest" description="Disordered" evidence="2">
    <location>
        <begin position="265"/>
        <end position="323"/>
    </location>
</feature>
<feature type="region of interest" description="Disordered" evidence="2">
    <location>
        <begin position="1916"/>
        <end position="1959"/>
    </location>
</feature>
<dbReference type="SUPFAM" id="SSF52540">
    <property type="entry name" value="P-loop containing nucleoside triphosphate hydrolases"/>
    <property type="match status" value="1"/>
</dbReference>
<feature type="region of interest" description="Disordered" evidence="2">
    <location>
        <begin position="69"/>
        <end position="93"/>
    </location>
</feature>
<proteinExistence type="predicted"/>
<feature type="region of interest" description="Disordered" evidence="2">
    <location>
        <begin position="1"/>
        <end position="22"/>
    </location>
</feature>
<organism evidence="3 4">
    <name type="scientific">Fusarium pseudoanthophilum</name>
    <dbReference type="NCBI Taxonomy" id="48495"/>
    <lineage>
        <taxon>Eukaryota</taxon>
        <taxon>Fungi</taxon>
        <taxon>Dikarya</taxon>
        <taxon>Ascomycota</taxon>
        <taxon>Pezizomycotina</taxon>
        <taxon>Sordariomycetes</taxon>
        <taxon>Hypocreomycetidae</taxon>
        <taxon>Hypocreales</taxon>
        <taxon>Nectriaceae</taxon>
        <taxon>Fusarium</taxon>
        <taxon>Fusarium fujikuroi species complex</taxon>
    </lineage>
</organism>
<protein>
    <submittedName>
        <fullName evidence="3">Uncharacterized protein</fullName>
    </submittedName>
</protein>
<feature type="compositionally biased region" description="Basic and acidic residues" evidence="2">
    <location>
        <begin position="580"/>
        <end position="596"/>
    </location>
</feature>
<dbReference type="Proteomes" id="UP000544095">
    <property type="component" value="Unassembled WGS sequence"/>
</dbReference>
<comment type="caution">
    <text evidence="3">The sequence shown here is derived from an EMBL/GenBank/DDBJ whole genome shotgun (WGS) entry which is preliminary data.</text>
</comment>
<feature type="compositionally biased region" description="Basic and acidic residues" evidence="2">
    <location>
        <begin position="731"/>
        <end position="750"/>
    </location>
</feature>
<dbReference type="InterPro" id="IPR015915">
    <property type="entry name" value="Kelch-typ_b-propeller"/>
</dbReference>
<dbReference type="InterPro" id="IPR027417">
    <property type="entry name" value="P-loop_NTPase"/>
</dbReference>
<dbReference type="PANTHER" id="PTHR36978:SF4">
    <property type="entry name" value="P-LOOP CONTAINING NUCLEOSIDE TRIPHOSPHATE HYDROLASE PROTEIN"/>
    <property type="match status" value="1"/>
</dbReference>
<feature type="coiled-coil region" evidence="1">
    <location>
        <begin position="1489"/>
        <end position="1612"/>
    </location>
</feature>
<feature type="region of interest" description="Disordered" evidence="2">
    <location>
        <begin position="580"/>
        <end position="641"/>
    </location>
</feature>
<feature type="region of interest" description="Disordered" evidence="2">
    <location>
        <begin position="1033"/>
        <end position="1078"/>
    </location>
</feature>
<feature type="compositionally biased region" description="Basic and acidic residues" evidence="2">
    <location>
        <begin position="1000"/>
        <end position="1016"/>
    </location>
</feature>
<feature type="compositionally biased region" description="Basic and acidic residues" evidence="2">
    <location>
        <begin position="617"/>
        <end position="635"/>
    </location>
</feature>
<evidence type="ECO:0000313" key="4">
    <source>
        <dbReference type="Proteomes" id="UP000544095"/>
    </source>
</evidence>
<feature type="compositionally biased region" description="Acidic residues" evidence="2">
    <location>
        <begin position="510"/>
        <end position="534"/>
    </location>
</feature>
<feature type="compositionally biased region" description="Basic and acidic residues" evidence="2">
    <location>
        <begin position="1039"/>
        <end position="1048"/>
    </location>
</feature>
<feature type="compositionally biased region" description="Basic and acidic residues" evidence="2">
    <location>
        <begin position="874"/>
        <end position="901"/>
    </location>
</feature>
<reference evidence="3 4" key="1">
    <citation type="submission" date="2020-05" db="EMBL/GenBank/DDBJ databases">
        <title>Identification and distribution of gene clusters putatively required for synthesis of sphingolipid metabolism inhibitors in phylogenetically diverse species of the filamentous fungus Fusarium.</title>
        <authorList>
            <person name="Kim H.-S."/>
            <person name="Busman M."/>
            <person name="Brown D.W."/>
            <person name="Divon H."/>
            <person name="Uhlig S."/>
            <person name="Proctor R.H."/>
        </authorList>
    </citation>
    <scope>NUCLEOTIDE SEQUENCE [LARGE SCALE GENOMIC DNA]</scope>
    <source>
        <strain evidence="3 4">NRRL 25211</strain>
    </source>
</reference>
<dbReference type="InterPro" id="IPR040632">
    <property type="entry name" value="Sulfotransfer_4"/>
</dbReference>
<feature type="compositionally biased region" description="Basic and acidic residues" evidence="2">
    <location>
        <begin position="265"/>
        <end position="283"/>
    </location>
</feature>
<evidence type="ECO:0000313" key="3">
    <source>
        <dbReference type="EMBL" id="KAF5573892.1"/>
    </source>
</evidence>
<name>A0A8H5NPC2_9HYPO</name>
<feature type="compositionally biased region" description="Pro residues" evidence="2">
    <location>
        <begin position="1921"/>
        <end position="1934"/>
    </location>
</feature>
<feature type="region of interest" description="Disordered" evidence="2">
    <location>
        <begin position="839"/>
        <end position="906"/>
    </location>
</feature>
<sequence>MASQTSYEFPPEWGLVPPSTDPDLVLPGDAMGRDLDRIDMPSLDVPISRIIGSTPLAFRPDVEIPELSEIDSETDEGPDTPPDAGTSYAGWNRTIKSDTPAPLQRATIIGGAVVHNLCLVIPDDDINGFADLPVQPIRASKGQPAQLVAKILDDETEKPPMPFLILPDERRGGPDIKSAESAAMKLPATWSSLFHSPGKSGSEPLAWSLTTLKAGGAPEGEKDDESEKEKLGRSKMEEFVLSGDIDDFWGIKGLTAKLYKYKGPEKDAVDTPEEPKDSEDKPGEPSGKMVPLSDEQDTKPKDGKDDEGEDSEDNDEDGDDEPAREKIKLNTESFSLKGQPLGKLFPSINDLNLKNLPVENLELTYSEEKKNFLFKPGLRLEVDVLFKDSLAWAGDALKKLFGPNDPPKSIHLSAHLADTRDWSKRPKFENLVLQGYFPPLALKAWDLLNFRTLGIEITATKAARNKPPGGNPEGDEPEDGKPKDETDGDNDTGSGDTETVKLRKFRANEESPDDDGDDENENDNEEDEDGEEDSSEKAKDKKSWFFGFAFFGTVLITKVPHANVPLDVNYRIARDFVAAEEEKKQDDDKEGDGGDKADEDGGEQGSAKGKSAMAMDKSPKDDKKGKEADKKDEKSKHKRNWNLLIKPDKWENIYGIENLTMKDAELKASFEEGDFRSTVKLELSAELKLGDGTFKVQGQISRDDNFLEAEVGDLTLTDIKKIHAQISGQKPPEKEAKKSDDEKKADEKKTAGGNEITFEEMKLKLSSKKSKEEKTTRKALELNGKVTFNEHSSAVGSLTFASEGVTVQGGISDVKIPDTEIMIKKAGLEIFFGFKSKKAEEKPDEKSGDDKKESEPTGENKPEIPGKDQGGGDVEAKSLVKSSDKPPTKTPSDKKEKDNKTKKAKRGNRFGILGVVEINKITIKVGLYTEQKKDKEKREWLAFGAIENVRLREIWSDIPEDNFLNLELRNIALIASSHERKKKKKDEKKQDEDSDEKDEKDEKTDGDKEKSGEVKPKAIRNKVPDGEVWINSLDVVSLPEEKPDGDSEKNEEDGDEGKKEGEEEGEEGEEEEKEPDNWDVLGTVDAYNYPVVKGLQLCATIPSFPQLEELNGKKKLEGLTLILSITSNGKISATIDLPESFRLQLSDTAFLHSFGTTIAIKSFTGPELNIHATLTLTFKDSDPISVEGVIVGSFKGARGELKMSDDSKWVNPFGLNKNMVFSQLGFGTGFTYATVLVTGPDEIALRGQVDIGRFRAKLDMGLRVTSAEAVFQLEMNKLDAVEIIQLAGVLIDNQAMQEMDGAEDKLVFNDLKLYVSSGAEFLGRYYDRGIEVQGKMWCFGKKGEFDGRFDESGVVIKAGIDNFKVGGLEITSTQEGVDRATMDIEMTKDRQKLFIDGRIRYYSLEISVFVDLDIQEQYLKLDVKIKLTESLLLSLKADVVVKNHDSLEGAEMSFEAILETDILGVILQGITDGIDALQKLADKAIDDARSDLTKRLAQKEAALKAMKKELDKLEKECTAETLKKQEEIDKENKLLRGLHDEFDEAVEAYRKAKEAKDQNAKEVHRLENRRDEARRRLGQKKTEIKKKYDEEIEKEKAKRDAMEREKKRLIDSRDASWGDALRSYEEADRSWKWWCWLERDRYAWKTKCESKLYWCAWYDKPYWTYKLTEATLGLEEAHARKAVDAELRHAGKAIMDLPAFRSIETAINEAARKIDQFGRAIDGLVNRGLGAYLEEMLKDEREDLNRQIRLLEALTKKSEELEAAYEQAKKDLDDTEQRLTPEQEAARKKIAELQAEIKMLPARHEYMNKKKDYETMEIQVNDLIATLNDIQRVVKEVSQISKDVVNTLKKGIPRVTKIIVRASNRAFAEDKPLMFEIQAVWMEKQGTFHVEWAPNQGISVLYSQAAEKLATWRNKDKLPALPAPTPRPDPTPQDPKPDPKPTPKPEPTPQDPKLEPQDPAHKAKIHLIHRSANGGALWPYWSTFDGQSWSKDYKVSSSGLHITDGFCLASFQKKLFIFHLSPWGGSKLFYESHLSGNEWTRGGTTTIPNTVTSPGMCAVTFRDKLYLFHNGIPQEKLRYNVFDGRRWEGDSDINTGDVAQGFTAVVFNDKIYLFYLVTYGPSSRKYSYATFDGTRWEKHGTLRQAATSGVTAAVYQNKLYLIHRGYDAWAELRQLWYSVFDGVRWTTSCKETETEAMRIPECNDVEGDISSVVYEDKIDAIAWTQLAPEDGLRPDVAAQSLADALAILGISPIYHMREVDKNGHADIWTALLYEKFDNDGSPTPPEDSLVTVLLKDYKGVSDYPAAIFVDELLAVYPEAAVILTVRSEDSWAKSMKDTIVHYLKYREIDETTPMAAMSRTYSKFCWNDDFDKNGLALFRRHNEHVRTASKGRKFLEYTLGDGWEPLCSFLKAPVPQNIPYPRKDDWSEYKRQNYWPY</sequence>
<gene>
    <name evidence="3" type="ORF">FPANT_12076</name>
</gene>
<feature type="compositionally biased region" description="Acidic residues" evidence="2">
    <location>
        <begin position="305"/>
        <end position="320"/>
    </location>
</feature>
<feature type="coiled-coil region" evidence="1">
    <location>
        <begin position="1734"/>
        <end position="1778"/>
    </location>
</feature>
<evidence type="ECO:0000256" key="1">
    <source>
        <dbReference type="SAM" id="Coils"/>
    </source>
</evidence>
<feature type="region of interest" description="Disordered" evidence="2">
    <location>
        <begin position="976"/>
        <end position="1020"/>
    </location>
</feature>
<keyword evidence="4" id="KW-1185">Reference proteome</keyword>
<dbReference type="PANTHER" id="PTHR36978">
    <property type="entry name" value="P-LOOP CONTAINING NUCLEOTIDE TRIPHOSPHATE HYDROLASE"/>
    <property type="match status" value="1"/>
</dbReference>
<evidence type="ECO:0000256" key="2">
    <source>
        <dbReference type="SAM" id="MobiDB-lite"/>
    </source>
</evidence>
<keyword evidence="1" id="KW-0175">Coiled coil</keyword>
<feature type="region of interest" description="Disordered" evidence="2">
    <location>
        <begin position="723"/>
        <end position="755"/>
    </location>
</feature>
<feature type="compositionally biased region" description="Acidic residues" evidence="2">
    <location>
        <begin position="1062"/>
        <end position="1074"/>
    </location>
</feature>
<feature type="compositionally biased region" description="Acidic residues" evidence="2">
    <location>
        <begin position="69"/>
        <end position="78"/>
    </location>
</feature>
<dbReference type="Gene3D" id="3.40.50.300">
    <property type="entry name" value="P-loop containing nucleotide triphosphate hydrolases"/>
    <property type="match status" value="1"/>
</dbReference>
<dbReference type="EMBL" id="JAAOAR010000771">
    <property type="protein sequence ID" value="KAF5573892.1"/>
    <property type="molecule type" value="Genomic_DNA"/>
</dbReference>
<dbReference type="SUPFAM" id="SSF89372">
    <property type="entry name" value="Fucose-specific lectin"/>
    <property type="match status" value="1"/>
</dbReference>